<dbReference type="EC" id="5.4.99.-" evidence="6"/>
<dbReference type="InterPro" id="IPR006225">
    <property type="entry name" value="PsdUridine_synth_RluC/D"/>
</dbReference>
<feature type="active site" evidence="4">
    <location>
        <position position="134"/>
    </location>
</feature>
<dbReference type="InterPro" id="IPR002942">
    <property type="entry name" value="S4_RNA-bd"/>
</dbReference>
<dbReference type="InterPro" id="IPR020103">
    <property type="entry name" value="PsdUridine_synth_cat_dom_sf"/>
</dbReference>
<dbReference type="Gene3D" id="3.30.2350.10">
    <property type="entry name" value="Pseudouridine synthase"/>
    <property type="match status" value="1"/>
</dbReference>
<dbReference type="CDD" id="cd02869">
    <property type="entry name" value="PseudoU_synth_RluA_like"/>
    <property type="match status" value="1"/>
</dbReference>
<evidence type="ECO:0000256" key="4">
    <source>
        <dbReference type="PIRSR" id="PIRSR606225-1"/>
    </source>
</evidence>
<gene>
    <name evidence="8" type="ORF">H3143_01000</name>
</gene>
<reference evidence="8 9" key="1">
    <citation type="journal article" date="2017" name="Int. J. Syst. Evol. Microbiol.">
        <title>Mycoplasma tullyi sp. nov., isolated from penguins of the genus Spheniscus.</title>
        <authorList>
            <person name="Yavari C.A."/>
            <person name="Ramirez A.S."/>
            <person name="Nicholas R.A.J."/>
            <person name="Radford A.D."/>
            <person name="Darby A.C."/>
            <person name="Bradbury J.M."/>
        </authorList>
    </citation>
    <scope>NUCLEOTIDE SEQUENCE [LARGE SCALE GENOMIC DNA]</scope>
    <source>
        <strain evidence="8 9">56A97T</strain>
    </source>
</reference>
<organism evidence="8 9">
    <name type="scientific">Mycoplasma tullyi</name>
    <dbReference type="NCBI Taxonomy" id="1612150"/>
    <lineage>
        <taxon>Bacteria</taxon>
        <taxon>Bacillati</taxon>
        <taxon>Mycoplasmatota</taxon>
        <taxon>Mollicutes</taxon>
        <taxon>Mycoplasmataceae</taxon>
        <taxon>Mycoplasma</taxon>
    </lineage>
</organism>
<dbReference type="EMBL" id="CP059674">
    <property type="protein sequence ID" value="QMT98702.1"/>
    <property type="molecule type" value="Genomic_DNA"/>
</dbReference>
<dbReference type="PANTHER" id="PTHR21600">
    <property type="entry name" value="MITOCHONDRIAL RNA PSEUDOURIDINE SYNTHASE"/>
    <property type="match status" value="1"/>
</dbReference>
<keyword evidence="3 6" id="KW-0413">Isomerase</keyword>
<name>A0A7D7YLX3_9MOLU</name>
<dbReference type="GO" id="GO:0120159">
    <property type="term" value="F:rRNA pseudouridine synthase activity"/>
    <property type="evidence" value="ECO:0007669"/>
    <property type="project" value="UniProtKB-ARBA"/>
</dbReference>
<evidence type="ECO:0000256" key="2">
    <source>
        <dbReference type="ARBA" id="ARBA00010876"/>
    </source>
</evidence>
<evidence type="ECO:0000259" key="7">
    <source>
        <dbReference type="SMART" id="SM00363"/>
    </source>
</evidence>
<proteinExistence type="inferred from homology"/>
<dbReference type="AlphaFoldDB" id="A0A7D7YLX3"/>
<comment type="catalytic activity">
    <reaction evidence="1 6">
        <text>a uridine in RNA = a pseudouridine in RNA</text>
        <dbReference type="Rhea" id="RHEA:48348"/>
        <dbReference type="Rhea" id="RHEA-COMP:12068"/>
        <dbReference type="Rhea" id="RHEA-COMP:12069"/>
        <dbReference type="ChEBI" id="CHEBI:65314"/>
        <dbReference type="ChEBI" id="CHEBI:65315"/>
    </reaction>
</comment>
<dbReference type="SUPFAM" id="SSF55174">
    <property type="entry name" value="Alpha-L RNA-binding motif"/>
    <property type="match status" value="1"/>
</dbReference>
<keyword evidence="5" id="KW-0694">RNA-binding</keyword>
<dbReference type="RefSeq" id="WP_182078975.1">
    <property type="nucleotide sequence ID" value="NZ_CP059674.1"/>
</dbReference>
<dbReference type="CDD" id="cd00165">
    <property type="entry name" value="S4"/>
    <property type="match status" value="1"/>
</dbReference>
<dbReference type="PROSITE" id="PS50889">
    <property type="entry name" value="S4"/>
    <property type="match status" value="1"/>
</dbReference>
<dbReference type="SUPFAM" id="SSF55120">
    <property type="entry name" value="Pseudouridine synthase"/>
    <property type="match status" value="1"/>
</dbReference>
<dbReference type="KEGG" id="mtuy:H3143_01000"/>
<sequence>MPKHTFVNNDSEKIRLDIFLTYNLDLSRNKTSFLILNDLVKVNKKLVNKNNFVLKVGDVVELEYDESIFNKVSNEILPFNKKLDIVYEDDDLIIVNKETNMLSHPTTHNEPDTLLNCLMYHNNKQKVYLAHRLDKDTTGLIVATKNFKALEKIQEQITKRTMKRYYLAIVHYPFNELRAVIDAPIGYLKDHDLKFGVENTKNPKNAITKIYVLDQNKKYALIKCELLTGRTHQIRVHMDFIKHNIVNDPLYGVKGEQRTDYKQFLHAYQLELTHPTTNVPLFFEVKPDEVFMKKLFDVHLDLNQELKGLFDN</sequence>
<dbReference type="PROSITE" id="PS01129">
    <property type="entry name" value="PSI_RLU"/>
    <property type="match status" value="1"/>
</dbReference>
<dbReference type="SMART" id="SM00363">
    <property type="entry name" value="S4"/>
    <property type="match status" value="1"/>
</dbReference>
<evidence type="ECO:0000256" key="5">
    <source>
        <dbReference type="PROSITE-ProRule" id="PRU00182"/>
    </source>
</evidence>
<dbReference type="NCBIfam" id="TIGR00005">
    <property type="entry name" value="rluA_subfam"/>
    <property type="match status" value="1"/>
</dbReference>
<feature type="domain" description="RNA-binding S4" evidence="7">
    <location>
        <begin position="14"/>
        <end position="81"/>
    </location>
</feature>
<dbReference type="InterPro" id="IPR006145">
    <property type="entry name" value="PsdUridine_synth_RsuA/RluA"/>
</dbReference>
<evidence type="ECO:0000256" key="6">
    <source>
        <dbReference type="RuleBase" id="RU362028"/>
    </source>
</evidence>
<dbReference type="Pfam" id="PF01479">
    <property type="entry name" value="S4"/>
    <property type="match status" value="1"/>
</dbReference>
<accession>A0A7D7YLX3</accession>
<dbReference type="PANTHER" id="PTHR21600:SF44">
    <property type="entry name" value="RIBOSOMAL LARGE SUBUNIT PSEUDOURIDINE SYNTHASE D"/>
    <property type="match status" value="1"/>
</dbReference>
<dbReference type="InterPro" id="IPR006224">
    <property type="entry name" value="PsdUridine_synth_RluA-like_CS"/>
</dbReference>
<dbReference type="Gene3D" id="3.10.290.10">
    <property type="entry name" value="RNA-binding S4 domain"/>
    <property type="match status" value="1"/>
</dbReference>
<dbReference type="Pfam" id="PF00849">
    <property type="entry name" value="PseudoU_synth_2"/>
    <property type="match status" value="1"/>
</dbReference>
<evidence type="ECO:0000313" key="8">
    <source>
        <dbReference type="EMBL" id="QMT98702.1"/>
    </source>
</evidence>
<evidence type="ECO:0000256" key="3">
    <source>
        <dbReference type="ARBA" id="ARBA00023235"/>
    </source>
</evidence>
<keyword evidence="9" id="KW-1185">Reference proteome</keyword>
<dbReference type="GO" id="GO:0000455">
    <property type="term" value="P:enzyme-directed rRNA pseudouridine synthesis"/>
    <property type="evidence" value="ECO:0007669"/>
    <property type="project" value="UniProtKB-ARBA"/>
</dbReference>
<comment type="similarity">
    <text evidence="2 6">Belongs to the pseudouridine synthase RluA family.</text>
</comment>
<dbReference type="Proteomes" id="UP000514704">
    <property type="component" value="Chromosome"/>
</dbReference>
<dbReference type="InterPro" id="IPR050188">
    <property type="entry name" value="RluA_PseudoU_synthase"/>
</dbReference>
<comment type="function">
    <text evidence="6">Responsible for synthesis of pseudouridine from uracil.</text>
</comment>
<dbReference type="InterPro" id="IPR036986">
    <property type="entry name" value="S4_RNA-bd_sf"/>
</dbReference>
<dbReference type="GO" id="GO:0003723">
    <property type="term" value="F:RNA binding"/>
    <property type="evidence" value="ECO:0007669"/>
    <property type="project" value="UniProtKB-KW"/>
</dbReference>
<protein>
    <recommendedName>
        <fullName evidence="6">Pseudouridine synthase</fullName>
        <ecNumber evidence="6">5.4.99.-</ecNumber>
    </recommendedName>
</protein>
<evidence type="ECO:0000313" key="9">
    <source>
        <dbReference type="Proteomes" id="UP000514704"/>
    </source>
</evidence>
<evidence type="ECO:0000256" key="1">
    <source>
        <dbReference type="ARBA" id="ARBA00000073"/>
    </source>
</evidence>